<evidence type="ECO:0000313" key="3">
    <source>
        <dbReference type="Proteomes" id="UP000054007"/>
    </source>
</evidence>
<dbReference type="EMBL" id="KN880608">
    <property type="protein sequence ID" value="KIY65006.1"/>
    <property type="molecule type" value="Genomic_DNA"/>
</dbReference>
<evidence type="ECO:0000256" key="1">
    <source>
        <dbReference type="SAM" id="MobiDB-lite"/>
    </source>
</evidence>
<name>A0A0D7B656_9AGAR</name>
<feature type="region of interest" description="Disordered" evidence="1">
    <location>
        <begin position="308"/>
        <end position="327"/>
    </location>
</feature>
<proteinExistence type="predicted"/>
<organism evidence="2 3">
    <name type="scientific">Cylindrobasidium torrendii FP15055 ss-10</name>
    <dbReference type="NCBI Taxonomy" id="1314674"/>
    <lineage>
        <taxon>Eukaryota</taxon>
        <taxon>Fungi</taxon>
        <taxon>Dikarya</taxon>
        <taxon>Basidiomycota</taxon>
        <taxon>Agaricomycotina</taxon>
        <taxon>Agaricomycetes</taxon>
        <taxon>Agaricomycetidae</taxon>
        <taxon>Agaricales</taxon>
        <taxon>Marasmiineae</taxon>
        <taxon>Physalacriaceae</taxon>
        <taxon>Cylindrobasidium</taxon>
    </lineage>
</organism>
<dbReference type="Proteomes" id="UP000054007">
    <property type="component" value="Unassembled WGS sequence"/>
</dbReference>
<protein>
    <submittedName>
        <fullName evidence="2">Uncharacterized protein</fullName>
    </submittedName>
</protein>
<keyword evidence="3" id="KW-1185">Reference proteome</keyword>
<accession>A0A0D7B656</accession>
<dbReference type="AlphaFoldDB" id="A0A0D7B656"/>
<dbReference type="OrthoDB" id="3141838at2759"/>
<sequence length="357" mass="39858">MTHNTLPLTKPMLETLLLHLSGLLTTHVRLVVHGGASMLLHPDLERIPTSRISTMDVDYLHRGLLNEYGPFVGMELIRCIQTTASRFPGLGTDWMNSEADISLPTTAAYPYDPVYHDSIQPHNVALHTVYTSPNGKLTLVSVTPCWGIALKLVRFVKYDMIDIGALLRNGTRVRAVQWTPDVLERWLRTECSSMRYDLYDQRKLAELRSRIQQATTFVQVGCWAPSPSHPGIMETQSRDSWNGLQTFSEGTHPHLGASTAPFIPAELPKPLPRIPHCSSQQPFIPPLLDNHRRAPTPPPFIPSAFLSSQEQVAERDSEGTVQPPSGFPFPSSRCLMLEGMYSDLSRPCTPFIPPPLP</sequence>
<reference evidence="2 3" key="1">
    <citation type="journal article" date="2015" name="Fungal Genet. Biol.">
        <title>Evolution of novel wood decay mechanisms in Agaricales revealed by the genome sequences of Fistulina hepatica and Cylindrobasidium torrendii.</title>
        <authorList>
            <person name="Floudas D."/>
            <person name="Held B.W."/>
            <person name="Riley R."/>
            <person name="Nagy L.G."/>
            <person name="Koehler G."/>
            <person name="Ransdell A.S."/>
            <person name="Younus H."/>
            <person name="Chow J."/>
            <person name="Chiniquy J."/>
            <person name="Lipzen A."/>
            <person name="Tritt A."/>
            <person name="Sun H."/>
            <person name="Haridas S."/>
            <person name="LaButti K."/>
            <person name="Ohm R.A."/>
            <person name="Kues U."/>
            <person name="Blanchette R.A."/>
            <person name="Grigoriev I.V."/>
            <person name="Minto R.E."/>
            <person name="Hibbett D.S."/>
        </authorList>
    </citation>
    <scope>NUCLEOTIDE SEQUENCE [LARGE SCALE GENOMIC DNA]</scope>
    <source>
        <strain evidence="2 3">FP15055 ss-10</strain>
    </source>
</reference>
<gene>
    <name evidence="2" type="ORF">CYLTODRAFT_380054</name>
</gene>
<evidence type="ECO:0000313" key="2">
    <source>
        <dbReference type="EMBL" id="KIY65006.1"/>
    </source>
</evidence>
<dbReference type="STRING" id="1314674.A0A0D7B656"/>